<feature type="domain" description="Transcription factor TFIIIC triple barrel" evidence="2">
    <location>
        <begin position="29"/>
        <end position="182"/>
    </location>
</feature>
<dbReference type="STRING" id="1073090.A0A1L9S809"/>
<organism evidence="3 4">
    <name type="scientific">Penicilliopsis zonata CBS 506.65</name>
    <dbReference type="NCBI Taxonomy" id="1073090"/>
    <lineage>
        <taxon>Eukaryota</taxon>
        <taxon>Fungi</taxon>
        <taxon>Dikarya</taxon>
        <taxon>Ascomycota</taxon>
        <taxon>Pezizomycotina</taxon>
        <taxon>Eurotiomycetes</taxon>
        <taxon>Eurotiomycetidae</taxon>
        <taxon>Eurotiales</taxon>
        <taxon>Aspergillaceae</taxon>
        <taxon>Penicilliopsis</taxon>
    </lineage>
</organism>
<dbReference type="GeneID" id="34616450"/>
<proteinExistence type="predicted"/>
<name>A0A1L9S809_9EURO</name>
<dbReference type="Pfam" id="PF10419">
    <property type="entry name" value="TFIIIC_sub6"/>
    <property type="match status" value="1"/>
</dbReference>
<dbReference type="VEuPathDB" id="FungiDB:ASPZODRAFT_74669"/>
<protein>
    <recommendedName>
        <fullName evidence="2">Transcription factor TFIIIC triple barrel domain-containing protein</fullName>
    </recommendedName>
</protein>
<feature type="compositionally biased region" description="Low complexity" evidence="1">
    <location>
        <begin position="57"/>
        <end position="75"/>
    </location>
</feature>
<accession>A0A1L9S809</accession>
<dbReference type="Gene3D" id="2.60.40.4370">
    <property type="match status" value="1"/>
</dbReference>
<dbReference type="AlphaFoldDB" id="A0A1L9S809"/>
<keyword evidence="4" id="KW-1185">Reference proteome</keyword>
<dbReference type="InterPro" id="IPR019481">
    <property type="entry name" value="TFIIIC_triple_barrel"/>
</dbReference>
<feature type="compositionally biased region" description="Acidic residues" evidence="1">
    <location>
        <begin position="141"/>
        <end position="150"/>
    </location>
</feature>
<evidence type="ECO:0000313" key="3">
    <source>
        <dbReference type="EMBL" id="OJJ43299.1"/>
    </source>
</evidence>
<feature type="region of interest" description="Disordered" evidence="1">
    <location>
        <begin position="1"/>
        <end position="26"/>
    </location>
</feature>
<evidence type="ECO:0000259" key="2">
    <source>
        <dbReference type="Pfam" id="PF10419"/>
    </source>
</evidence>
<evidence type="ECO:0000313" key="4">
    <source>
        <dbReference type="Proteomes" id="UP000184188"/>
    </source>
</evidence>
<dbReference type="OrthoDB" id="1877767at2759"/>
<dbReference type="RefSeq" id="XP_022577809.1">
    <property type="nucleotide sequence ID" value="XM_022729986.1"/>
</dbReference>
<feature type="region of interest" description="Disordered" evidence="1">
    <location>
        <begin position="129"/>
        <end position="151"/>
    </location>
</feature>
<gene>
    <name evidence="3" type="ORF">ASPZODRAFT_74669</name>
</gene>
<sequence>MSQLVLDPTMLGGSADGDDSEYEYEYHETETESFYLNLDLTSYHGLIRPPRRRQEGAATAAAAASMQSSRLSSPALEPSSPGGATEDAAPADRVQILGLHTRNPIVSYQNQIFSCSWADMIGTELHFTDPAGVEPPPPPEGEAEGEEGEGEAALRETEYLRRDKKFDLIAGNSVKILGRKANLISSSGADLASAVSVAGAGATPEPASAIAALAGSHLGSATSGPAVMRKTQTQTNQARFLDRLASVKQAKGETDTVRTAFSWKRGQNMEERLRGWARTEEQLVEIQRLNRRALQGDVDALLALEELYMQFERHQEQQED</sequence>
<evidence type="ECO:0000256" key="1">
    <source>
        <dbReference type="SAM" id="MobiDB-lite"/>
    </source>
</evidence>
<dbReference type="EMBL" id="KV878353">
    <property type="protein sequence ID" value="OJJ43299.1"/>
    <property type="molecule type" value="Genomic_DNA"/>
</dbReference>
<dbReference type="Proteomes" id="UP000184188">
    <property type="component" value="Unassembled WGS sequence"/>
</dbReference>
<feature type="region of interest" description="Disordered" evidence="1">
    <location>
        <begin position="52"/>
        <end position="88"/>
    </location>
</feature>
<reference evidence="4" key="1">
    <citation type="journal article" date="2017" name="Genome Biol.">
        <title>Comparative genomics reveals high biological diversity and specific adaptations in the industrially and medically important fungal genus Aspergillus.</title>
        <authorList>
            <person name="de Vries R.P."/>
            <person name="Riley R."/>
            <person name="Wiebenga A."/>
            <person name="Aguilar-Osorio G."/>
            <person name="Amillis S."/>
            <person name="Uchima C.A."/>
            <person name="Anderluh G."/>
            <person name="Asadollahi M."/>
            <person name="Askin M."/>
            <person name="Barry K."/>
            <person name="Battaglia E."/>
            <person name="Bayram O."/>
            <person name="Benocci T."/>
            <person name="Braus-Stromeyer S.A."/>
            <person name="Caldana C."/>
            <person name="Canovas D."/>
            <person name="Cerqueira G.C."/>
            <person name="Chen F."/>
            <person name="Chen W."/>
            <person name="Choi C."/>
            <person name="Clum A."/>
            <person name="Dos Santos R.A."/>
            <person name="Damasio A.R."/>
            <person name="Diallinas G."/>
            <person name="Emri T."/>
            <person name="Fekete E."/>
            <person name="Flipphi M."/>
            <person name="Freyberg S."/>
            <person name="Gallo A."/>
            <person name="Gournas C."/>
            <person name="Habgood R."/>
            <person name="Hainaut M."/>
            <person name="Harispe M.L."/>
            <person name="Henrissat B."/>
            <person name="Hilden K.S."/>
            <person name="Hope R."/>
            <person name="Hossain A."/>
            <person name="Karabika E."/>
            <person name="Karaffa L."/>
            <person name="Karanyi Z."/>
            <person name="Krasevec N."/>
            <person name="Kuo A."/>
            <person name="Kusch H."/>
            <person name="LaButti K."/>
            <person name="Lagendijk E.L."/>
            <person name="Lapidus A."/>
            <person name="Levasseur A."/>
            <person name="Lindquist E."/>
            <person name="Lipzen A."/>
            <person name="Logrieco A.F."/>
            <person name="MacCabe A."/>
            <person name="Maekelae M.R."/>
            <person name="Malavazi I."/>
            <person name="Melin P."/>
            <person name="Meyer V."/>
            <person name="Mielnichuk N."/>
            <person name="Miskei M."/>
            <person name="Molnar A.P."/>
            <person name="Mule G."/>
            <person name="Ngan C.Y."/>
            <person name="Orejas M."/>
            <person name="Orosz E."/>
            <person name="Ouedraogo J.P."/>
            <person name="Overkamp K.M."/>
            <person name="Park H.-S."/>
            <person name="Perrone G."/>
            <person name="Piumi F."/>
            <person name="Punt P.J."/>
            <person name="Ram A.F."/>
            <person name="Ramon A."/>
            <person name="Rauscher S."/>
            <person name="Record E."/>
            <person name="Riano-Pachon D.M."/>
            <person name="Robert V."/>
            <person name="Roehrig J."/>
            <person name="Ruller R."/>
            <person name="Salamov A."/>
            <person name="Salih N.S."/>
            <person name="Samson R.A."/>
            <person name="Sandor E."/>
            <person name="Sanguinetti M."/>
            <person name="Schuetze T."/>
            <person name="Sepcic K."/>
            <person name="Shelest E."/>
            <person name="Sherlock G."/>
            <person name="Sophianopoulou V."/>
            <person name="Squina F.M."/>
            <person name="Sun H."/>
            <person name="Susca A."/>
            <person name="Todd R.B."/>
            <person name="Tsang A."/>
            <person name="Unkles S.E."/>
            <person name="van de Wiele N."/>
            <person name="van Rossen-Uffink D."/>
            <person name="Oliveira J.V."/>
            <person name="Vesth T.C."/>
            <person name="Visser J."/>
            <person name="Yu J.-H."/>
            <person name="Zhou M."/>
            <person name="Andersen M.R."/>
            <person name="Archer D.B."/>
            <person name="Baker S.E."/>
            <person name="Benoit I."/>
            <person name="Brakhage A.A."/>
            <person name="Braus G.H."/>
            <person name="Fischer R."/>
            <person name="Frisvad J.C."/>
            <person name="Goldman G.H."/>
            <person name="Houbraken J."/>
            <person name="Oakley B."/>
            <person name="Pocsi I."/>
            <person name="Scazzocchio C."/>
            <person name="Seiboth B."/>
            <person name="vanKuyk P.A."/>
            <person name="Wortman J."/>
            <person name="Dyer P.S."/>
            <person name="Grigoriev I.V."/>
        </authorList>
    </citation>
    <scope>NUCLEOTIDE SEQUENCE [LARGE SCALE GENOMIC DNA]</scope>
    <source>
        <strain evidence="4">CBS 506.65</strain>
    </source>
</reference>